<organism evidence="3 4">
    <name type="scientific">Solanum commersonii</name>
    <name type="common">Commerson's wild potato</name>
    <name type="synonym">Commerson's nightshade</name>
    <dbReference type="NCBI Taxonomy" id="4109"/>
    <lineage>
        <taxon>Eukaryota</taxon>
        <taxon>Viridiplantae</taxon>
        <taxon>Streptophyta</taxon>
        <taxon>Embryophyta</taxon>
        <taxon>Tracheophyta</taxon>
        <taxon>Spermatophyta</taxon>
        <taxon>Magnoliopsida</taxon>
        <taxon>eudicotyledons</taxon>
        <taxon>Gunneridae</taxon>
        <taxon>Pentapetalae</taxon>
        <taxon>asterids</taxon>
        <taxon>lamiids</taxon>
        <taxon>Solanales</taxon>
        <taxon>Solanaceae</taxon>
        <taxon>Solanoideae</taxon>
        <taxon>Solaneae</taxon>
        <taxon>Solanum</taxon>
    </lineage>
</organism>
<name>A0A9J5YKT3_SOLCO</name>
<evidence type="ECO:0000313" key="4">
    <source>
        <dbReference type="Proteomes" id="UP000824120"/>
    </source>
</evidence>
<dbReference type="PANTHER" id="PTHR12214">
    <property type="entry name" value="GC-RICH SEQUENCE DNA-BINDING FACTOR"/>
    <property type="match status" value="1"/>
</dbReference>
<keyword evidence="2" id="KW-0539">Nucleus</keyword>
<accession>A0A9J5YKT3</accession>
<protein>
    <submittedName>
        <fullName evidence="3">Uncharacterized protein</fullName>
    </submittedName>
</protein>
<dbReference type="Proteomes" id="UP000824120">
    <property type="component" value="Chromosome 6"/>
</dbReference>
<dbReference type="AlphaFoldDB" id="A0A9J5YKT3"/>
<evidence type="ECO:0000256" key="1">
    <source>
        <dbReference type="ARBA" id="ARBA00004123"/>
    </source>
</evidence>
<evidence type="ECO:0000256" key="2">
    <source>
        <dbReference type="ARBA" id="ARBA00023242"/>
    </source>
</evidence>
<evidence type="ECO:0000313" key="3">
    <source>
        <dbReference type="EMBL" id="KAG5600359.1"/>
    </source>
</evidence>
<dbReference type="OrthoDB" id="429427at2759"/>
<proteinExistence type="predicted"/>
<dbReference type="GO" id="GO:0000398">
    <property type="term" value="P:mRNA splicing, via spliceosome"/>
    <property type="evidence" value="ECO:0007669"/>
    <property type="project" value="InterPro"/>
</dbReference>
<dbReference type="EMBL" id="JACXVP010000006">
    <property type="protein sequence ID" value="KAG5600359.1"/>
    <property type="molecule type" value="Genomic_DNA"/>
</dbReference>
<comment type="subcellular location">
    <subcellularLocation>
        <location evidence="1">Nucleus</location>
    </subcellularLocation>
</comment>
<sequence length="120" mass="13466">MDNLLVEKLAIPILHNQLVNCWDMLSTSETECAVSAMRLVLRYGPFSGSALSNLVVVLRDRLADVVANLKVSNHPSETTTRNNLKQKEAIIAQGNGEKMREEELMFVYHDSLCLHMTEHG</sequence>
<dbReference type="GO" id="GO:0003677">
    <property type="term" value="F:DNA binding"/>
    <property type="evidence" value="ECO:0007669"/>
    <property type="project" value="InterPro"/>
</dbReference>
<gene>
    <name evidence="3" type="ORF">H5410_031729</name>
</gene>
<keyword evidence="4" id="KW-1185">Reference proteome</keyword>
<reference evidence="3 4" key="1">
    <citation type="submission" date="2020-09" db="EMBL/GenBank/DDBJ databases">
        <title>De no assembly of potato wild relative species, Solanum commersonii.</title>
        <authorList>
            <person name="Cho K."/>
        </authorList>
    </citation>
    <scope>NUCLEOTIDE SEQUENCE [LARGE SCALE GENOMIC DNA]</scope>
    <source>
        <strain evidence="3">LZ3.2</strain>
        <tissue evidence="3">Leaf</tissue>
    </source>
</reference>
<dbReference type="GO" id="GO:0005634">
    <property type="term" value="C:nucleus"/>
    <property type="evidence" value="ECO:0007669"/>
    <property type="project" value="UniProtKB-SubCell"/>
</dbReference>
<dbReference type="PANTHER" id="PTHR12214:SF0">
    <property type="entry name" value="LD29489P"/>
    <property type="match status" value="1"/>
</dbReference>
<comment type="caution">
    <text evidence="3">The sequence shown here is derived from an EMBL/GenBank/DDBJ whole genome shotgun (WGS) entry which is preliminary data.</text>
</comment>
<dbReference type="InterPro" id="IPR012890">
    <property type="entry name" value="GCFC2-like"/>
</dbReference>